<evidence type="ECO:0000256" key="1">
    <source>
        <dbReference type="SAM" id="MobiDB-lite"/>
    </source>
</evidence>
<feature type="compositionally biased region" description="Acidic residues" evidence="1">
    <location>
        <begin position="77"/>
        <end position="86"/>
    </location>
</feature>
<evidence type="ECO:0000313" key="3">
    <source>
        <dbReference type="Proteomes" id="UP000183809"/>
    </source>
</evidence>
<dbReference type="AlphaFoldDB" id="A0A1J9R9D0"/>
<comment type="caution">
    <text evidence="2">The sequence shown here is derived from an EMBL/GenBank/DDBJ whole genome shotgun (WGS) entry which is preliminary data.</text>
</comment>
<evidence type="ECO:0000313" key="2">
    <source>
        <dbReference type="EMBL" id="OJD36786.1"/>
    </source>
</evidence>
<accession>A0A1J9R9D0</accession>
<protein>
    <submittedName>
        <fullName evidence="2">Uncharacterized protein</fullName>
    </submittedName>
</protein>
<feature type="region of interest" description="Disordered" evidence="1">
    <location>
        <begin position="35"/>
        <end position="114"/>
    </location>
</feature>
<gene>
    <name evidence="2" type="ORF">BKCO1_900079</name>
</gene>
<dbReference type="RefSeq" id="XP_020133046.1">
    <property type="nucleotide sequence ID" value="XM_020279905.1"/>
</dbReference>
<reference evidence="2 3" key="1">
    <citation type="submission" date="2016-10" db="EMBL/GenBank/DDBJ databases">
        <title>Proteomics and genomics reveal pathogen-plant mechanisms compatible with a hemibiotrophic lifestyle of Diplodia corticola.</title>
        <authorList>
            <person name="Fernandes I."/>
            <person name="De Jonge R."/>
            <person name="Van De Peer Y."/>
            <person name="Devreese B."/>
            <person name="Alves A."/>
            <person name="Esteves A.C."/>
        </authorList>
    </citation>
    <scope>NUCLEOTIDE SEQUENCE [LARGE SCALE GENOMIC DNA]</scope>
    <source>
        <strain evidence="2 3">CBS 112549</strain>
    </source>
</reference>
<dbReference type="GeneID" id="31020169"/>
<organism evidence="2 3">
    <name type="scientific">Diplodia corticola</name>
    <dbReference type="NCBI Taxonomy" id="236234"/>
    <lineage>
        <taxon>Eukaryota</taxon>
        <taxon>Fungi</taxon>
        <taxon>Dikarya</taxon>
        <taxon>Ascomycota</taxon>
        <taxon>Pezizomycotina</taxon>
        <taxon>Dothideomycetes</taxon>
        <taxon>Dothideomycetes incertae sedis</taxon>
        <taxon>Botryosphaeriales</taxon>
        <taxon>Botryosphaeriaceae</taxon>
        <taxon>Diplodia</taxon>
    </lineage>
</organism>
<keyword evidence="3" id="KW-1185">Reference proteome</keyword>
<dbReference type="OrthoDB" id="4188672at2759"/>
<dbReference type="EMBL" id="MNUE01000009">
    <property type="protein sequence ID" value="OJD36786.1"/>
    <property type="molecule type" value="Genomic_DNA"/>
</dbReference>
<dbReference type="Proteomes" id="UP000183809">
    <property type="component" value="Unassembled WGS sequence"/>
</dbReference>
<sequence length="114" mass="12672">MEICGITISSQQYDEISSRMGEGFTVDALKHRFRRLKSQSGKAGGATPRKAGTTPKANKTGSTPKASRGRQQKRDVDDDNDDEEQPESPTKKIKHEEKLDDDAGESYFDQPEQV</sequence>
<dbReference type="STRING" id="236234.A0A1J9R9D0"/>
<proteinExistence type="predicted"/>
<name>A0A1J9R9D0_9PEZI</name>
<feature type="compositionally biased region" description="Polar residues" evidence="1">
    <location>
        <begin position="55"/>
        <end position="65"/>
    </location>
</feature>